<keyword evidence="4" id="KW-0560">Oxidoreductase</keyword>
<dbReference type="GO" id="GO:0016491">
    <property type="term" value="F:oxidoreductase activity"/>
    <property type="evidence" value="ECO:0007669"/>
    <property type="project" value="UniProtKB-KW"/>
</dbReference>
<dbReference type="PANTHER" id="PTHR43400">
    <property type="entry name" value="FUMARATE REDUCTASE"/>
    <property type="match status" value="1"/>
</dbReference>
<evidence type="ECO:0000256" key="3">
    <source>
        <dbReference type="ARBA" id="ARBA00022827"/>
    </source>
</evidence>
<evidence type="ECO:0000313" key="6">
    <source>
        <dbReference type="EMBL" id="SKA74590.1"/>
    </source>
</evidence>
<sequence>MPHNTDILILGGGLAGLRAAWAAAQSAPKLRVSLATLRPVPSGSSFANANGQLGMQLPQTDRERDQFFQEILSLAEPGHISRPLAEILVQEAESRFLDLDSLGLRFQREATGKLLRRTACFSPHARAAILYDLPHAYQRLCETVSTLGVDLLTGLETVSLLMDNGVARGAVLRKAGVGTKAHAMQDASMEYRARAVVVALGGPAARHPRHMAGPGSTGQGWELLQAAGAQLNNTDFLQYFWLNVETRQFRSPAEIAGPLAVAMTPDGREVAPSAKVLSLADARSGHCPAAWGPVPHQGELVHDYGMDQWLQAQANEKGVVRVKVDRNPWEQVALFVHSGNGGAVIGSHGEVHDLNNAPLPGLFACGECTTGMHGANRLGGAMVTATQVFGRRAGNAAARFALGA</sequence>
<evidence type="ECO:0000256" key="1">
    <source>
        <dbReference type="ARBA" id="ARBA00001974"/>
    </source>
</evidence>
<protein>
    <submittedName>
        <fullName evidence="6">L-aspartate oxidase</fullName>
    </submittedName>
</protein>
<accession>A0A1T4WBD7</accession>
<evidence type="ECO:0000256" key="2">
    <source>
        <dbReference type="ARBA" id="ARBA00022630"/>
    </source>
</evidence>
<dbReference type="Gene3D" id="3.50.50.60">
    <property type="entry name" value="FAD/NAD(P)-binding domain"/>
    <property type="match status" value="2"/>
</dbReference>
<name>A0A1T4WBD7_9BACT</name>
<organism evidence="6 7">
    <name type="scientific">Paucidesulfovibrio gracilis DSM 16080</name>
    <dbReference type="NCBI Taxonomy" id="1121449"/>
    <lineage>
        <taxon>Bacteria</taxon>
        <taxon>Pseudomonadati</taxon>
        <taxon>Thermodesulfobacteriota</taxon>
        <taxon>Desulfovibrionia</taxon>
        <taxon>Desulfovibrionales</taxon>
        <taxon>Desulfovibrionaceae</taxon>
        <taxon>Paucidesulfovibrio</taxon>
    </lineage>
</organism>
<dbReference type="SUPFAM" id="SSF51905">
    <property type="entry name" value="FAD/NAD(P)-binding domain"/>
    <property type="match status" value="1"/>
</dbReference>
<dbReference type="EMBL" id="FUYC01000002">
    <property type="protein sequence ID" value="SKA74590.1"/>
    <property type="molecule type" value="Genomic_DNA"/>
</dbReference>
<dbReference type="InterPro" id="IPR003953">
    <property type="entry name" value="FAD-dep_OxRdtase_2_FAD-bd"/>
</dbReference>
<dbReference type="AlphaFoldDB" id="A0A1T4WBD7"/>
<dbReference type="Proteomes" id="UP000190027">
    <property type="component" value="Unassembled WGS sequence"/>
</dbReference>
<reference evidence="6 7" key="1">
    <citation type="submission" date="2017-02" db="EMBL/GenBank/DDBJ databases">
        <authorList>
            <person name="Peterson S.W."/>
        </authorList>
    </citation>
    <scope>NUCLEOTIDE SEQUENCE [LARGE SCALE GENOMIC DNA]</scope>
    <source>
        <strain evidence="6 7">DSM 16080</strain>
    </source>
</reference>
<feature type="domain" description="FAD-dependent oxidoreductase 2 FAD-binding" evidence="5">
    <location>
        <begin position="6"/>
        <end position="381"/>
    </location>
</feature>
<dbReference type="PANTHER" id="PTHR43400:SF7">
    <property type="entry name" value="FAD-DEPENDENT OXIDOREDUCTASE 2 FAD BINDING DOMAIN-CONTAINING PROTEIN"/>
    <property type="match status" value="1"/>
</dbReference>
<dbReference type="InterPro" id="IPR050315">
    <property type="entry name" value="FAD-oxidoreductase_2"/>
</dbReference>
<dbReference type="InterPro" id="IPR036188">
    <property type="entry name" value="FAD/NAD-bd_sf"/>
</dbReference>
<dbReference type="RefSeq" id="WP_078716274.1">
    <property type="nucleotide sequence ID" value="NZ_FUYC01000002.1"/>
</dbReference>
<comment type="cofactor">
    <cofactor evidence="1">
        <name>FAD</name>
        <dbReference type="ChEBI" id="CHEBI:57692"/>
    </cofactor>
</comment>
<evidence type="ECO:0000256" key="4">
    <source>
        <dbReference type="ARBA" id="ARBA00023002"/>
    </source>
</evidence>
<keyword evidence="2" id="KW-0285">Flavoprotein</keyword>
<keyword evidence="3" id="KW-0274">FAD</keyword>
<keyword evidence="7" id="KW-1185">Reference proteome</keyword>
<gene>
    <name evidence="6" type="ORF">SAMN02745704_00712</name>
</gene>
<dbReference type="STRING" id="1121449.SAMN02745704_00712"/>
<dbReference type="PRINTS" id="PR00368">
    <property type="entry name" value="FADPNR"/>
</dbReference>
<dbReference type="OrthoDB" id="9806724at2"/>
<proteinExistence type="predicted"/>
<dbReference type="Pfam" id="PF00890">
    <property type="entry name" value="FAD_binding_2"/>
    <property type="match status" value="1"/>
</dbReference>
<evidence type="ECO:0000259" key="5">
    <source>
        <dbReference type="Pfam" id="PF00890"/>
    </source>
</evidence>
<evidence type="ECO:0000313" key="7">
    <source>
        <dbReference type="Proteomes" id="UP000190027"/>
    </source>
</evidence>